<evidence type="ECO:0000313" key="3">
    <source>
        <dbReference type="Proteomes" id="UP000316270"/>
    </source>
</evidence>
<dbReference type="Proteomes" id="UP000316270">
    <property type="component" value="Chromosome 6"/>
</dbReference>
<evidence type="ECO:0000256" key="1">
    <source>
        <dbReference type="SAM" id="MobiDB-lite"/>
    </source>
</evidence>
<dbReference type="STRING" id="50376.A0A517L867"/>
<dbReference type="Pfam" id="PF06101">
    <property type="entry name" value="Vps62"/>
    <property type="match status" value="1"/>
</dbReference>
<evidence type="ECO:0000313" key="2">
    <source>
        <dbReference type="EMBL" id="QDS71820.1"/>
    </source>
</evidence>
<dbReference type="PANTHER" id="PTHR48172">
    <property type="match status" value="1"/>
</dbReference>
<dbReference type="AlphaFoldDB" id="A0A517L867"/>
<dbReference type="OrthoDB" id="188042at2759"/>
<evidence type="ECO:0008006" key="4">
    <source>
        <dbReference type="Google" id="ProtNLM"/>
    </source>
</evidence>
<sequence>MGTADKPSAKQDSSALPKSGCGLHSALSWPGRGNATASAESLSIDDAVGIPSPLASMIQQRKVRVQYTTPGSTNSLIGLLLLVTLIRVDPAFLSTSSAGDPDIVLPRPFSETRTNSLPIATTLDFAVVPQPHFSQTPMKVFTIRRALAVGTSGLVTVGFLLAHYGTIPMTSEALEDSDWIASSKYWLDRKACGWFGLCGLAHSWSRKPWKDVINDPILPPTDFLNTSSYWNSGPDPSGWSEREKILRKIPQYVIDHAPYVYLYSGEEFWPSDMSDHLVHTTPHLNYTPASDEWRHPDLTNLSKLNEFRQFVFLKSDDNVETRPKWLGSAYNIPKQPQRNITMSEHFPGRQGHWRWHPHEGIHEDPDLDKWWRVKDDAWDGPSDDDLEDDGPGPSSASNWQSSHSVRTKPNDPLLPPLLGHEQAQELRKRGTPVSAGGRSDAPVVMVVVDKGEGIVDAFWFYFYSYNLGNKVFNIRFGDHVGDWEHTAIRFYKGKPKAIFFSEHNAGAAYSWDAVEKIGDRPVTYSAEGTHAMYATPGLHTYVLPFGLLHDVTDRGPLWDPVLNLRAFTYDYKEDVLRSSNLNPKAPTDWFFFWGHWGDKFYPLNDRRQYRFAGQYHYVNGPMGPRFKRLGRKRICQGGNDEACTIKYWINERLVIGSGVATGSGEEHDMEDEDTKRFLGDLV</sequence>
<dbReference type="EMBL" id="CP042190">
    <property type="protein sequence ID" value="QDS71820.1"/>
    <property type="molecule type" value="Genomic_DNA"/>
</dbReference>
<name>A0A517L867_9PEZI</name>
<keyword evidence="3" id="KW-1185">Reference proteome</keyword>
<feature type="region of interest" description="Disordered" evidence="1">
    <location>
        <begin position="380"/>
        <end position="417"/>
    </location>
</feature>
<protein>
    <recommendedName>
        <fullName evidence="4">Vacuolar protein sorting-associated protein 62</fullName>
    </recommendedName>
</protein>
<accession>A0A517L867</accession>
<dbReference type="PANTHER" id="PTHR48172:SF2">
    <property type="entry name" value="VACUOLAR PROTEIN SORTING PROTEIN 62"/>
    <property type="match status" value="1"/>
</dbReference>
<proteinExistence type="predicted"/>
<dbReference type="InterPro" id="IPR009291">
    <property type="entry name" value="Vps62"/>
</dbReference>
<reference evidence="2 3" key="1">
    <citation type="submission" date="2019-07" db="EMBL/GenBank/DDBJ databases">
        <title>Finished genome of Venturia effusa.</title>
        <authorList>
            <person name="Young C.A."/>
            <person name="Cox M.P."/>
            <person name="Ganley A.R.D."/>
            <person name="David W.J."/>
        </authorList>
    </citation>
    <scope>NUCLEOTIDE SEQUENCE [LARGE SCALE GENOMIC DNA]</scope>
    <source>
        <strain evidence="3">albino</strain>
    </source>
</reference>
<organism evidence="2 3">
    <name type="scientific">Venturia effusa</name>
    <dbReference type="NCBI Taxonomy" id="50376"/>
    <lineage>
        <taxon>Eukaryota</taxon>
        <taxon>Fungi</taxon>
        <taxon>Dikarya</taxon>
        <taxon>Ascomycota</taxon>
        <taxon>Pezizomycotina</taxon>
        <taxon>Dothideomycetes</taxon>
        <taxon>Pleosporomycetidae</taxon>
        <taxon>Venturiales</taxon>
        <taxon>Venturiaceae</taxon>
        <taxon>Venturia</taxon>
    </lineage>
</organism>
<gene>
    <name evidence="2" type="ORF">FKW77_009686</name>
</gene>
<feature type="compositionally biased region" description="Acidic residues" evidence="1">
    <location>
        <begin position="381"/>
        <end position="390"/>
    </location>
</feature>